<protein>
    <recommendedName>
        <fullName evidence="8">Peroxisomal biogenesis factor 11</fullName>
    </recommendedName>
</protein>
<reference evidence="6 7" key="1">
    <citation type="submission" date="2018-08" db="EMBL/GenBank/DDBJ databases">
        <title>Genome and evolution of the arbuscular mycorrhizal fungus Diversispora epigaea (formerly Glomus versiforme) and its bacterial endosymbionts.</title>
        <authorList>
            <person name="Sun X."/>
            <person name="Fei Z."/>
            <person name="Harrison M."/>
        </authorList>
    </citation>
    <scope>NUCLEOTIDE SEQUENCE [LARGE SCALE GENOMIC DNA]</scope>
    <source>
        <strain evidence="6 7">IT104</strain>
    </source>
</reference>
<evidence type="ECO:0000256" key="5">
    <source>
        <dbReference type="SAM" id="Coils"/>
    </source>
</evidence>
<accession>A0A397H5Y7</accession>
<evidence type="ECO:0000256" key="2">
    <source>
        <dbReference type="ARBA" id="ARBA00023136"/>
    </source>
</evidence>
<dbReference type="PANTHER" id="PTHR12652:SF25">
    <property type="entry name" value="MICROBODY (PEROXISOME) PROLIFERATION PROTEIN PEROXIN 11C (EUROFUNG)"/>
    <property type="match status" value="1"/>
</dbReference>
<keyword evidence="1" id="KW-0962">Peroxisome biogenesis</keyword>
<dbReference type="EMBL" id="PQFF01000353">
    <property type="protein sequence ID" value="RHZ56833.1"/>
    <property type="molecule type" value="Genomic_DNA"/>
</dbReference>
<keyword evidence="3" id="KW-0576">Peroxisome</keyword>
<evidence type="ECO:0000313" key="7">
    <source>
        <dbReference type="Proteomes" id="UP000266861"/>
    </source>
</evidence>
<keyword evidence="2" id="KW-0472">Membrane</keyword>
<dbReference type="OrthoDB" id="10005898at2759"/>
<keyword evidence="7" id="KW-1185">Reference proteome</keyword>
<keyword evidence="5" id="KW-0175">Coiled coil</keyword>
<dbReference type="Proteomes" id="UP000266861">
    <property type="component" value="Unassembled WGS sequence"/>
</dbReference>
<evidence type="ECO:0000256" key="1">
    <source>
        <dbReference type="ARBA" id="ARBA00022593"/>
    </source>
</evidence>
<evidence type="ECO:0000256" key="4">
    <source>
        <dbReference type="ARBA" id="ARBA00046271"/>
    </source>
</evidence>
<gene>
    <name evidence="6" type="ORF">Glove_396g83</name>
</gene>
<organism evidence="6 7">
    <name type="scientific">Diversispora epigaea</name>
    <dbReference type="NCBI Taxonomy" id="1348612"/>
    <lineage>
        <taxon>Eukaryota</taxon>
        <taxon>Fungi</taxon>
        <taxon>Fungi incertae sedis</taxon>
        <taxon>Mucoromycota</taxon>
        <taxon>Glomeromycotina</taxon>
        <taxon>Glomeromycetes</taxon>
        <taxon>Diversisporales</taxon>
        <taxon>Diversisporaceae</taxon>
        <taxon>Diversispora</taxon>
    </lineage>
</organism>
<dbReference type="AlphaFoldDB" id="A0A397H5Y7"/>
<feature type="coiled-coil region" evidence="5">
    <location>
        <begin position="177"/>
        <end position="204"/>
    </location>
</feature>
<dbReference type="GO" id="GO:0005778">
    <property type="term" value="C:peroxisomal membrane"/>
    <property type="evidence" value="ECO:0007669"/>
    <property type="project" value="UniProtKB-SubCell"/>
</dbReference>
<dbReference type="STRING" id="1348612.A0A397H5Y7"/>
<comment type="caution">
    <text evidence="6">The sequence shown here is derived from an EMBL/GenBank/DDBJ whole genome shotgun (WGS) entry which is preliminary data.</text>
</comment>
<dbReference type="GO" id="GO:0016559">
    <property type="term" value="P:peroxisome fission"/>
    <property type="evidence" value="ECO:0007669"/>
    <property type="project" value="InterPro"/>
</dbReference>
<comment type="subcellular location">
    <subcellularLocation>
        <location evidence="4">Peroxisome membrane</location>
    </subcellularLocation>
</comment>
<dbReference type="InterPro" id="IPR008733">
    <property type="entry name" value="PEX11"/>
</dbReference>
<evidence type="ECO:0008006" key="8">
    <source>
        <dbReference type="Google" id="ProtNLM"/>
    </source>
</evidence>
<dbReference type="Pfam" id="PF05648">
    <property type="entry name" value="PEX11"/>
    <property type="match status" value="1"/>
</dbReference>
<proteinExistence type="predicted"/>
<dbReference type="PANTHER" id="PTHR12652">
    <property type="entry name" value="PEROXISOMAL BIOGENESIS FACTOR 11"/>
    <property type="match status" value="1"/>
</dbReference>
<sequence length="255" mass="29457">MANLSKPKFVANPLAIAGNFQPNPTLNRLVKFLNSVSGTDKVLMFVQYFSKIVIWSLYRTGKKSLAESFANLSSPIGDFRVLLRYYGLLPLIQWMIHIEHNPPPTSLLLNIERVQNLSMIIYYPLEHIYWLASHKIINISESKINKIGIWSCRFWAAYVLLQFWHLATEWSLLKRKRRDIIKKVDEGEEEIRKQKRELKSDGERIFRETISSIGYLPLTVHWSIENSPFPEIGVGIFGTLAAFYQLIGAWKGTSS</sequence>
<evidence type="ECO:0000256" key="3">
    <source>
        <dbReference type="ARBA" id="ARBA00023140"/>
    </source>
</evidence>
<evidence type="ECO:0000313" key="6">
    <source>
        <dbReference type="EMBL" id="RHZ56833.1"/>
    </source>
</evidence>
<name>A0A397H5Y7_9GLOM</name>